<dbReference type="EMBL" id="AABUYW010000055">
    <property type="protein sequence ID" value="EAJ1077919.1"/>
    <property type="molecule type" value="Genomic_DNA"/>
</dbReference>
<name>A0A0U3MX73_CAMCO</name>
<gene>
    <name evidence="2" type="ORF">BU953_10025</name>
</gene>
<proteinExistence type="predicted"/>
<dbReference type="OrthoDB" id="5354158at2"/>
<evidence type="ECO:0000256" key="1">
    <source>
        <dbReference type="SAM" id="MobiDB-lite"/>
    </source>
</evidence>
<dbReference type="KEGG" id="ccoo:ATE51_05031"/>
<sequence>MQFKKANIDENTIQDIKEFANNASGETSLQKNEKNTTKRKKKEENKRNTISFEVYLEDELKNKIQDEVTGTLGSRSEFLKKIILEENIYIQNDKDLIEIYNIVQKEGISPKSFIRKKLGLDTNIEKFNYDKKNKKKVITAWISNEYREKIYEKANQTHSTMRAYAYAKILFYLETKNLFSFEEQMQLTKEANNYDLDFKEFLALKIKSN</sequence>
<evidence type="ECO:0000313" key="3">
    <source>
        <dbReference type="Proteomes" id="UP000557830"/>
    </source>
</evidence>
<feature type="compositionally biased region" description="Basic and acidic residues" evidence="1">
    <location>
        <begin position="31"/>
        <end position="44"/>
    </location>
</feature>
<dbReference type="Proteomes" id="UP000557830">
    <property type="component" value="Unassembled WGS sequence"/>
</dbReference>
<comment type="caution">
    <text evidence="2">The sequence shown here is derived from an EMBL/GenBank/DDBJ whole genome shotgun (WGS) entry which is preliminary data.</text>
</comment>
<feature type="region of interest" description="Disordered" evidence="1">
    <location>
        <begin position="21"/>
        <end position="44"/>
    </location>
</feature>
<accession>A0A0U3MX73</accession>
<evidence type="ECO:0000313" key="2">
    <source>
        <dbReference type="EMBL" id="EAJ1077919.1"/>
    </source>
</evidence>
<feature type="compositionally biased region" description="Polar residues" evidence="1">
    <location>
        <begin position="21"/>
        <end position="30"/>
    </location>
</feature>
<dbReference type="RefSeq" id="WP_002814820.1">
    <property type="nucleotide sequence ID" value="NZ_CP013734.1"/>
</dbReference>
<dbReference type="AlphaFoldDB" id="A0A0U3MX73"/>
<protein>
    <submittedName>
        <fullName evidence="2">Uncharacterized protein</fullName>
    </submittedName>
</protein>
<reference evidence="2 3" key="1">
    <citation type="submission" date="2018-05" db="EMBL/GenBank/DDBJ databases">
        <authorList>
            <consortium name="NARMS: The National Antimicrobial Resistance Monitoring System"/>
        </authorList>
    </citation>
    <scope>NUCLEOTIDE SEQUENCE [LARGE SCALE GENOMIC DNA]</scope>
    <source>
        <strain evidence="2 3">FSIS1609200</strain>
    </source>
</reference>
<organism evidence="2 3">
    <name type="scientific">Campylobacter coli</name>
    <dbReference type="NCBI Taxonomy" id="195"/>
    <lineage>
        <taxon>Bacteria</taxon>
        <taxon>Pseudomonadati</taxon>
        <taxon>Campylobacterota</taxon>
        <taxon>Epsilonproteobacteria</taxon>
        <taxon>Campylobacterales</taxon>
        <taxon>Campylobacteraceae</taxon>
        <taxon>Campylobacter</taxon>
    </lineage>
</organism>